<dbReference type="GO" id="GO:0004521">
    <property type="term" value="F:RNA endonuclease activity"/>
    <property type="evidence" value="ECO:0007669"/>
    <property type="project" value="UniProtKB-UniRule"/>
</dbReference>
<evidence type="ECO:0000256" key="4">
    <source>
        <dbReference type="ARBA" id="ARBA00022722"/>
    </source>
</evidence>
<evidence type="ECO:0000256" key="5">
    <source>
        <dbReference type="ARBA" id="ARBA00022723"/>
    </source>
</evidence>
<dbReference type="InterPro" id="IPR002036">
    <property type="entry name" value="YbeY"/>
</dbReference>
<gene>
    <name evidence="9" type="primary">ybeY</name>
    <name evidence="10" type="ORF">SAMN05421736_102164</name>
</gene>
<dbReference type="Proteomes" id="UP000198935">
    <property type="component" value="Unassembled WGS sequence"/>
</dbReference>
<reference evidence="11" key="1">
    <citation type="submission" date="2016-10" db="EMBL/GenBank/DDBJ databases">
        <authorList>
            <person name="Varghese N."/>
            <person name="Submissions S."/>
        </authorList>
    </citation>
    <scope>NUCLEOTIDE SEQUENCE [LARGE SCALE GENOMIC DNA]</scope>
    <source>
        <strain evidence="11">SP</strain>
    </source>
</reference>
<evidence type="ECO:0000313" key="11">
    <source>
        <dbReference type="Proteomes" id="UP000198935"/>
    </source>
</evidence>
<comment type="cofactor">
    <cofactor evidence="9">
        <name>Zn(2+)</name>
        <dbReference type="ChEBI" id="CHEBI:29105"/>
    </cofactor>
    <text evidence="9">Binds 1 zinc ion.</text>
</comment>
<proteinExistence type="inferred from homology"/>
<keyword evidence="4 9" id="KW-0540">Nuclease</keyword>
<evidence type="ECO:0000256" key="3">
    <source>
        <dbReference type="ARBA" id="ARBA00022552"/>
    </source>
</evidence>
<dbReference type="GO" id="GO:0006364">
    <property type="term" value="P:rRNA processing"/>
    <property type="evidence" value="ECO:0007669"/>
    <property type="project" value="UniProtKB-UniRule"/>
</dbReference>
<keyword evidence="6 9" id="KW-0255">Endonuclease</keyword>
<keyword evidence="5 9" id="KW-0479">Metal-binding</keyword>
<dbReference type="GO" id="GO:0008270">
    <property type="term" value="F:zinc ion binding"/>
    <property type="evidence" value="ECO:0007669"/>
    <property type="project" value="UniProtKB-UniRule"/>
</dbReference>
<keyword evidence="7 9" id="KW-0378">Hydrolase</keyword>
<evidence type="ECO:0000256" key="7">
    <source>
        <dbReference type="ARBA" id="ARBA00022801"/>
    </source>
</evidence>
<keyword evidence="8 9" id="KW-0862">Zinc</keyword>
<dbReference type="GO" id="GO:0004222">
    <property type="term" value="F:metalloendopeptidase activity"/>
    <property type="evidence" value="ECO:0007669"/>
    <property type="project" value="InterPro"/>
</dbReference>
<dbReference type="Gene3D" id="3.40.390.30">
    <property type="entry name" value="Metalloproteases ('zincins'), catalytic domain"/>
    <property type="match status" value="1"/>
</dbReference>
<dbReference type="NCBIfam" id="TIGR00043">
    <property type="entry name" value="rRNA maturation RNase YbeY"/>
    <property type="match status" value="1"/>
</dbReference>
<sequence length="155" mass="17646">MFEQIEFTDETNELAEEMLQLVGDVLTTAMKMEIIGQNVEVSVTFVDDERIQAINREYRGKDQPTDVLSFALNEGDGEEVSDGENIPQLLGDIIISIPRAKKQAEDYGHTFERELCFLAVHGFLHLVGYDHDTEDAEKAMFIKQEEILEKHGIKK</sequence>
<keyword evidence="11" id="KW-1185">Reference proteome</keyword>
<dbReference type="PANTHER" id="PTHR46986:SF1">
    <property type="entry name" value="ENDORIBONUCLEASE YBEY, CHLOROPLASTIC"/>
    <property type="match status" value="1"/>
</dbReference>
<keyword evidence="3 9" id="KW-0698">rRNA processing</keyword>
<feature type="binding site" evidence="9">
    <location>
        <position position="121"/>
    </location>
    <ligand>
        <name>Zn(2+)</name>
        <dbReference type="ChEBI" id="CHEBI:29105"/>
        <note>catalytic</note>
    </ligand>
</feature>
<feature type="binding site" evidence="9">
    <location>
        <position position="131"/>
    </location>
    <ligand>
        <name>Zn(2+)</name>
        <dbReference type="ChEBI" id="CHEBI:29105"/>
        <note>catalytic</note>
    </ligand>
</feature>
<dbReference type="PANTHER" id="PTHR46986">
    <property type="entry name" value="ENDORIBONUCLEASE YBEY, CHLOROPLASTIC"/>
    <property type="match status" value="1"/>
</dbReference>
<dbReference type="GO" id="GO:0005737">
    <property type="term" value="C:cytoplasm"/>
    <property type="evidence" value="ECO:0007669"/>
    <property type="project" value="UniProtKB-SubCell"/>
</dbReference>
<evidence type="ECO:0000256" key="6">
    <source>
        <dbReference type="ARBA" id="ARBA00022759"/>
    </source>
</evidence>
<keyword evidence="2 9" id="KW-0690">Ribosome biogenesis</keyword>
<evidence type="ECO:0000256" key="9">
    <source>
        <dbReference type="HAMAP-Rule" id="MF_00009"/>
    </source>
</evidence>
<organism evidence="10 11">
    <name type="scientific">Evansella caseinilytica</name>
    <dbReference type="NCBI Taxonomy" id="1503961"/>
    <lineage>
        <taxon>Bacteria</taxon>
        <taxon>Bacillati</taxon>
        <taxon>Bacillota</taxon>
        <taxon>Bacilli</taxon>
        <taxon>Bacillales</taxon>
        <taxon>Bacillaceae</taxon>
        <taxon>Evansella</taxon>
    </lineage>
</organism>
<dbReference type="OrthoDB" id="9807740at2"/>
<dbReference type="EC" id="3.1.-.-" evidence="9"/>
<evidence type="ECO:0000256" key="1">
    <source>
        <dbReference type="ARBA" id="ARBA00010875"/>
    </source>
</evidence>
<feature type="binding site" evidence="9">
    <location>
        <position position="125"/>
    </location>
    <ligand>
        <name>Zn(2+)</name>
        <dbReference type="ChEBI" id="CHEBI:29105"/>
        <note>catalytic</note>
    </ligand>
</feature>
<dbReference type="InterPro" id="IPR023091">
    <property type="entry name" value="MetalPrtase_cat_dom_sf_prd"/>
</dbReference>
<dbReference type="AlphaFoldDB" id="A0A1H3KIN8"/>
<name>A0A1H3KIN8_9BACI</name>
<dbReference type="EMBL" id="FNPI01000002">
    <property type="protein sequence ID" value="SDY52007.1"/>
    <property type="molecule type" value="Genomic_DNA"/>
</dbReference>
<evidence type="ECO:0000313" key="10">
    <source>
        <dbReference type="EMBL" id="SDY52007.1"/>
    </source>
</evidence>
<dbReference type="HAMAP" id="MF_00009">
    <property type="entry name" value="Endoribonucl_YbeY"/>
    <property type="match status" value="1"/>
</dbReference>
<keyword evidence="9" id="KW-0963">Cytoplasm</keyword>
<dbReference type="SUPFAM" id="SSF55486">
    <property type="entry name" value="Metalloproteases ('zincins'), catalytic domain"/>
    <property type="match status" value="1"/>
</dbReference>
<comment type="similarity">
    <text evidence="1 9">Belongs to the endoribonuclease YbeY family.</text>
</comment>
<dbReference type="InterPro" id="IPR020549">
    <property type="entry name" value="YbeY_CS"/>
</dbReference>
<dbReference type="Pfam" id="PF02130">
    <property type="entry name" value="YbeY"/>
    <property type="match status" value="1"/>
</dbReference>
<dbReference type="STRING" id="1503961.SAMN05421736_102164"/>
<protein>
    <recommendedName>
        <fullName evidence="9">Endoribonuclease YbeY</fullName>
        <ecNumber evidence="9">3.1.-.-</ecNumber>
    </recommendedName>
</protein>
<dbReference type="PROSITE" id="PS01306">
    <property type="entry name" value="UPF0054"/>
    <property type="match status" value="1"/>
</dbReference>
<evidence type="ECO:0000256" key="2">
    <source>
        <dbReference type="ARBA" id="ARBA00022517"/>
    </source>
</evidence>
<comment type="subcellular location">
    <subcellularLocation>
        <location evidence="9">Cytoplasm</location>
    </subcellularLocation>
</comment>
<accession>A0A1H3KIN8</accession>
<comment type="function">
    <text evidence="9">Single strand-specific metallo-endoribonuclease involved in late-stage 70S ribosome quality control and in maturation of the 3' terminus of the 16S rRNA.</text>
</comment>
<evidence type="ECO:0000256" key="8">
    <source>
        <dbReference type="ARBA" id="ARBA00022833"/>
    </source>
</evidence>